<gene>
    <name evidence="2" type="ORF">EUGRSUZ_A00463</name>
</gene>
<reference evidence="2" key="1">
    <citation type="submission" date="2013-07" db="EMBL/GenBank/DDBJ databases">
        <title>The genome of Eucalyptus grandis.</title>
        <authorList>
            <person name="Schmutz J."/>
            <person name="Hayes R."/>
            <person name="Myburg A."/>
            <person name="Tuskan G."/>
            <person name="Grattapaglia D."/>
            <person name="Rokhsar D.S."/>
        </authorList>
    </citation>
    <scope>NUCLEOTIDE SEQUENCE</scope>
    <source>
        <tissue evidence="2">Leaf extractions</tissue>
    </source>
</reference>
<accession>A0A059DC49</accession>
<evidence type="ECO:0000259" key="1">
    <source>
        <dbReference type="Pfam" id="PF20451"/>
    </source>
</evidence>
<dbReference type="AlphaFoldDB" id="A0A059DC49"/>
<feature type="domain" description="Calmodulin binding protein central" evidence="1">
    <location>
        <begin position="1"/>
        <end position="29"/>
    </location>
</feature>
<name>A0A059DC49_EUCGR</name>
<organism evidence="2">
    <name type="scientific">Eucalyptus grandis</name>
    <name type="common">Flooded gum</name>
    <dbReference type="NCBI Taxonomy" id="71139"/>
    <lineage>
        <taxon>Eukaryota</taxon>
        <taxon>Viridiplantae</taxon>
        <taxon>Streptophyta</taxon>
        <taxon>Embryophyta</taxon>
        <taxon>Tracheophyta</taxon>
        <taxon>Spermatophyta</taxon>
        <taxon>Magnoliopsida</taxon>
        <taxon>eudicotyledons</taxon>
        <taxon>Gunneridae</taxon>
        <taxon>Pentapetalae</taxon>
        <taxon>rosids</taxon>
        <taxon>malvids</taxon>
        <taxon>Myrtales</taxon>
        <taxon>Myrtaceae</taxon>
        <taxon>Myrtoideae</taxon>
        <taxon>Eucalypteae</taxon>
        <taxon>Eucalyptus</taxon>
    </lineage>
</organism>
<evidence type="ECO:0000313" key="2">
    <source>
        <dbReference type="EMBL" id="KCW88044.1"/>
    </source>
</evidence>
<dbReference type="InParanoid" id="A0A059DC49"/>
<sequence>MDSKKLRKILGEGMTGNKWEDLLDQAKTCPVNEKNYMLHDNEGDHGVISDNPATDGVYRAAYTFFSQAEGNWEIPFFFPIFATQSARYNSLPHYRLNLLYIISSDHNLSCGVQMN</sequence>
<dbReference type="InterPro" id="IPR046830">
    <property type="entry name" value="Calmod_bind_M"/>
</dbReference>
<proteinExistence type="predicted"/>
<dbReference type="Pfam" id="PF20451">
    <property type="entry name" value="Calmod_bind_M"/>
    <property type="match status" value="1"/>
</dbReference>
<protein>
    <recommendedName>
        <fullName evidence="1">Calmodulin binding protein central domain-containing protein</fullName>
    </recommendedName>
</protein>
<dbReference type="EMBL" id="KK198753">
    <property type="protein sequence ID" value="KCW88044.1"/>
    <property type="molecule type" value="Genomic_DNA"/>
</dbReference>
<dbReference type="Gramene" id="KCW88044">
    <property type="protein sequence ID" value="KCW88044"/>
    <property type="gene ID" value="EUGRSUZ_A00463"/>
</dbReference>